<keyword evidence="1" id="KW-0677">Repeat</keyword>
<feature type="repeat" description="PPR" evidence="2">
    <location>
        <begin position="396"/>
        <end position="430"/>
    </location>
</feature>
<dbReference type="EMBL" id="CM035409">
    <property type="protein sequence ID" value="KAH7440298.1"/>
    <property type="molecule type" value="Genomic_DNA"/>
</dbReference>
<gene>
    <name evidence="3" type="ORF">KP509_04G100100</name>
</gene>
<feature type="repeat" description="PPR" evidence="2">
    <location>
        <begin position="528"/>
        <end position="562"/>
    </location>
</feature>
<evidence type="ECO:0000313" key="4">
    <source>
        <dbReference type="Proteomes" id="UP000825935"/>
    </source>
</evidence>
<protein>
    <recommendedName>
        <fullName evidence="5">Pentatricopeptide repeat-containing protein</fullName>
    </recommendedName>
</protein>
<dbReference type="FunFam" id="1.25.40.10:FF:000344">
    <property type="entry name" value="Pentatricopeptide repeat-containing protein"/>
    <property type="match status" value="1"/>
</dbReference>
<evidence type="ECO:0000313" key="3">
    <source>
        <dbReference type="EMBL" id="KAH7440291.1"/>
    </source>
</evidence>
<evidence type="ECO:0000256" key="1">
    <source>
        <dbReference type="ARBA" id="ARBA00022737"/>
    </source>
</evidence>
<comment type="caution">
    <text evidence="3">The sequence shown here is derived from an EMBL/GenBank/DDBJ whole genome shotgun (WGS) entry which is preliminary data.</text>
</comment>
<dbReference type="GO" id="GO:0048731">
    <property type="term" value="P:system development"/>
    <property type="evidence" value="ECO:0007669"/>
    <property type="project" value="UniProtKB-ARBA"/>
</dbReference>
<reference evidence="3" key="1">
    <citation type="submission" date="2021-08" db="EMBL/GenBank/DDBJ databases">
        <title>WGS assembly of Ceratopteris richardii.</title>
        <authorList>
            <person name="Marchant D.B."/>
            <person name="Chen G."/>
            <person name="Jenkins J."/>
            <person name="Shu S."/>
            <person name="Leebens-Mack J."/>
            <person name="Grimwood J."/>
            <person name="Schmutz J."/>
            <person name="Soltis P."/>
            <person name="Soltis D."/>
            <person name="Chen Z.-H."/>
        </authorList>
    </citation>
    <scope>NUCLEOTIDE SEQUENCE</scope>
    <source>
        <strain evidence="3">Whitten #5841</strain>
        <tissue evidence="3">Leaf</tissue>
    </source>
</reference>
<dbReference type="PROSITE" id="PS51375">
    <property type="entry name" value="PPR"/>
    <property type="match status" value="7"/>
</dbReference>
<dbReference type="InterPro" id="IPR011990">
    <property type="entry name" value="TPR-like_helical_dom_sf"/>
</dbReference>
<dbReference type="Pfam" id="PF13041">
    <property type="entry name" value="PPR_2"/>
    <property type="match status" value="3"/>
</dbReference>
<accession>A0A8T2UVM4</accession>
<dbReference type="Gene3D" id="1.25.40.10">
    <property type="entry name" value="Tetratricopeptide repeat domain"/>
    <property type="match status" value="6"/>
</dbReference>
<dbReference type="NCBIfam" id="TIGR00756">
    <property type="entry name" value="PPR"/>
    <property type="match status" value="4"/>
</dbReference>
<dbReference type="Pfam" id="PF01535">
    <property type="entry name" value="PPR"/>
    <property type="match status" value="6"/>
</dbReference>
<dbReference type="InterPro" id="IPR002885">
    <property type="entry name" value="PPR_rpt"/>
</dbReference>
<evidence type="ECO:0008006" key="5">
    <source>
        <dbReference type="Google" id="ProtNLM"/>
    </source>
</evidence>
<feature type="repeat" description="PPR" evidence="2">
    <location>
        <begin position="225"/>
        <end position="259"/>
    </location>
</feature>
<dbReference type="InterPro" id="IPR046960">
    <property type="entry name" value="PPR_At4g14850-like_plant"/>
</dbReference>
<feature type="repeat" description="PPR" evidence="2">
    <location>
        <begin position="629"/>
        <end position="663"/>
    </location>
</feature>
<dbReference type="PANTHER" id="PTHR24015:SF548">
    <property type="entry name" value="OS08G0340900 PROTEIN"/>
    <property type="match status" value="1"/>
</dbReference>
<dbReference type="PANTHER" id="PTHR24015">
    <property type="entry name" value="OS07G0578800 PROTEIN-RELATED"/>
    <property type="match status" value="1"/>
</dbReference>
<feature type="repeat" description="PPR" evidence="2">
    <location>
        <begin position="326"/>
        <end position="360"/>
    </location>
</feature>
<name>A0A8T2UVM4_CERRI</name>
<feature type="repeat" description="PPR" evidence="2">
    <location>
        <begin position="598"/>
        <end position="628"/>
    </location>
</feature>
<feature type="repeat" description="PPR" evidence="2">
    <location>
        <begin position="766"/>
        <end position="800"/>
    </location>
</feature>
<proteinExistence type="predicted"/>
<evidence type="ECO:0000256" key="2">
    <source>
        <dbReference type="PROSITE-ProRule" id="PRU00708"/>
    </source>
</evidence>
<dbReference type="OrthoDB" id="751155at2759"/>
<dbReference type="Proteomes" id="UP000825935">
    <property type="component" value="Chromosome 4"/>
</dbReference>
<dbReference type="AlphaFoldDB" id="A0A8T2UVM4"/>
<dbReference type="EMBL" id="CM035409">
    <property type="protein sequence ID" value="KAH7440291.1"/>
    <property type="molecule type" value="Genomic_DNA"/>
</dbReference>
<sequence>MSPGFAGRRVQTVSSSIQVQTFPFSSHALSQTNVGSLKQIWKESIRSAAEAVPSPQADIGFCASRLRRAIQLDILSEGKRAHFYIILLGLDQNILLGNLLIQMYGFCGAVEDARASFTRMQSRNSSSWSLLIRSYARYAYLNQALCMFSQMQNEIMLLDNASISSVLSACSGKKELFIVQLLHAYMIESCLPPTVSVSTSILSIYGRSGCLEDAELIFESLNERDVVCWNAMIAAFISENEVIKAFHFYYRMISEGLKPERSTYLSILVGCASQEDIMEGRLAHASMLDYGLESDVGVANALINMYGNCNSLKDAQSVFEYIPVPNVVSWNSTIDALVHSGHDNDALKLFEKMQKSCVSPSNVTFINILSACSSAIFLEQGQLLHHFIIFLGSEADVVVTNSLVNMYGKCGEVRDAKVVFEKFETRDRVSWTSMLTILASCPQKQDVLQFYDQMLIEGVLADRVTFVSMSLAFTDRALISDCKRIHARILSSKFIADVSLDNSLITMYGKCGHTGLAEKTFKKMRKHDLMSWNAIFSAYLQNGMDGMALSFLDTMNLENIYPDKFLCSSILTACANTGIQDRGKQLHIYVVMNSYDMDLTVGNAILNMYGKFGNLDDAFRIFERMAERDVISWSAMIGAFAQQGEGKIAVDLYNKMLEEGVNSDKVALVHLLSACSHDGLVDEGLSHFLELASGRGKELIVDHFNCMVDLLSRAGRLEEAEKLLLKLPLKSSAVAWNTLLGACRSQIDVKRGEYAASHVFALAPEEPAPFVTLSNLYSAAGKIDEALQVIQRMKNMGLGKEIDDSNFDVLNREHLHHKKHFKSQQKIAVCLT</sequence>
<dbReference type="SUPFAM" id="SSF48452">
    <property type="entry name" value="TPR-like"/>
    <property type="match status" value="1"/>
</dbReference>
<keyword evidence="4" id="KW-1185">Reference proteome</keyword>
<dbReference type="GO" id="GO:0003723">
    <property type="term" value="F:RNA binding"/>
    <property type="evidence" value="ECO:0007669"/>
    <property type="project" value="InterPro"/>
</dbReference>
<organism evidence="3 4">
    <name type="scientific">Ceratopteris richardii</name>
    <name type="common">Triangle waterfern</name>
    <dbReference type="NCBI Taxonomy" id="49495"/>
    <lineage>
        <taxon>Eukaryota</taxon>
        <taxon>Viridiplantae</taxon>
        <taxon>Streptophyta</taxon>
        <taxon>Embryophyta</taxon>
        <taxon>Tracheophyta</taxon>
        <taxon>Polypodiopsida</taxon>
        <taxon>Polypodiidae</taxon>
        <taxon>Polypodiales</taxon>
        <taxon>Pteridineae</taxon>
        <taxon>Pteridaceae</taxon>
        <taxon>Parkerioideae</taxon>
        <taxon>Ceratopteris</taxon>
    </lineage>
</organism>
<dbReference type="GO" id="GO:0009451">
    <property type="term" value="P:RNA modification"/>
    <property type="evidence" value="ECO:0007669"/>
    <property type="project" value="InterPro"/>
</dbReference>
<dbReference type="FunFam" id="1.25.40.10:FF:000158">
    <property type="entry name" value="pentatricopeptide repeat-containing protein At2g33680"/>
    <property type="match status" value="1"/>
</dbReference>